<dbReference type="InterPro" id="IPR032675">
    <property type="entry name" value="LRR_dom_sf"/>
</dbReference>
<dbReference type="SUPFAM" id="SSF52047">
    <property type="entry name" value="RNI-like"/>
    <property type="match status" value="1"/>
</dbReference>
<evidence type="ECO:0000313" key="1">
    <source>
        <dbReference type="EMBL" id="OCH92363.1"/>
    </source>
</evidence>
<gene>
    <name evidence="1" type="ORF">OBBRIDRAFT_886301</name>
</gene>
<accession>A0A8E2AXY3</accession>
<dbReference type="EMBL" id="KV722370">
    <property type="protein sequence ID" value="OCH92363.1"/>
    <property type="molecule type" value="Genomic_DNA"/>
</dbReference>
<reference evidence="1 2" key="1">
    <citation type="submission" date="2016-07" db="EMBL/GenBank/DDBJ databases">
        <title>Draft genome of the white-rot fungus Obba rivulosa 3A-2.</title>
        <authorList>
            <consortium name="DOE Joint Genome Institute"/>
            <person name="Miettinen O."/>
            <person name="Riley R."/>
            <person name="Acob R."/>
            <person name="Barry K."/>
            <person name="Cullen D."/>
            <person name="De Vries R."/>
            <person name="Hainaut M."/>
            <person name="Hatakka A."/>
            <person name="Henrissat B."/>
            <person name="Hilden K."/>
            <person name="Kuo R."/>
            <person name="Labutti K."/>
            <person name="Lipzen A."/>
            <person name="Makela M.R."/>
            <person name="Sandor L."/>
            <person name="Spatafora J.W."/>
            <person name="Grigoriev I.V."/>
            <person name="Hibbett D.S."/>
        </authorList>
    </citation>
    <scope>NUCLEOTIDE SEQUENCE [LARGE SCALE GENOMIC DNA]</scope>
    <source>
        <strain evidence="1 2">3A-2</strain>
    </source>
</reference>
<dbReference type="Gene3D" id="3.80.10.10">
    <property type="entry name" value="Ribonuclease Inhibitor"/>
    <property type="match status" value="1"/>
</dbReference>
<protein>
    <recommendedName>
        <fullName evidence="3">F-box domain-containing protein</fullName>
    </recommendedName>
</protein>
<dbReference type="Proteomes" id="UP000250043">
    <property type="component" value="Unassembled WGS sequence"/>
</dbReference>
<sequence>MMRDASNPIDSDTSTDSTSSMFFESYASDASDSDSSSLASIHEDPQQIVPDEPADAQPGLHRALQIEDILHIIFDCVTNGQNVLDAVRWAEKTWMARAARTCKAFSKPALDILWREMDDLRPWLRLISNVECVNIAGYPSEKYFMFSNKIRPSEWTRFKTYSRRIQRLSYTYRSYRLDENLLTTLAKRNGGEPLLPALQELAWLRAAPYDVDTSLNLIPSCLCKFELSFSIEYVDDSTEEQLASCFDTFLRELSAKAPKLQKVRADFPKESEVYRRWERDRGEARTVLISTQTLEMLSQLSNLTDLDLSTGIRRSLEASPFNFPYLSRLRFCGPLAAAERLIRVLLVPALIEVELIGTEGEEDEYTRTLFLTCSQFGATLQRIELKLSMTDDLSTTRSVLDVITPLLKLHDLRSVDLDFPFWRLTLCDEDVRAIGEAWPQLEQLRIDGSMRNSPSIDSLVCIATLCPMLTILTLPSIDPACTLLPAGHTDSSHNLKFLFVLSPNHPEWSDTITTEVAQALYHHFPYIDLDLYNSSVFLGCWGRVMARYFEMQGSLNANVNDPS</sequence>
<dbReference type="OrthoDB" id="3222238at2759"/>
<name>A0A8E2AXY3_9APHY</name>
<evidence type="ECO:0000313" key="2">
    <source>
        <dbReference type="Proteomes" id="UP000250043"/>
    </source>
</evidence>
<feature type="non-terminal residue" evidence="1">
    <location>
        <position position="563"/>
    </location>
</feature>
<proteinExistence type="predicted"/>
<organism evidence="1 2">
    <name type="scientific">Obba rivulosa</name>
    <dbReference type="NCBI Taxonomy" id="1052685"/>
    <lineage>
        <taxon>Eukaryota</taxon>
        <taxon>Fungi</taxon>
        <taxon>Dikarya</taxon>
        <taxon>Basidiomycota</taxon>
        <taxon>Agaricomycotina</taxon>
        <taxon>Agaricomycetes</taxon>
        <taxon>Polyporales</taxon>
        <taxon>Gelatoporiaceae</taxon>
        <taxon>Obba</taxon>
    </lineage>
</organism>
<evidence type="ECO:0008006" key="3">
    <source>
        <dbReference type="Google" id="ProtNLM"/>
    </source>
</evidence>
<keyword evidence="2" id="KW-1185">Reference proteome</keyword>
<dbReference type="AlphaFoldDB" id="A0A8E2AXY3"/>